<dbReference type="Proteomes" id="UP000076722">
    <property type="component" value="Unassembled WGS sequence"/>
</dbReference>
<gene>
    <name evidence="1" type="ORF">SISNIDRAFT_237933</name>
</gene>
<name>A0A164PRW6_9AGAM</name>
<evidence type="ECO:0000313" key="2">
    <source>
        <dbReference type="Proteomes" id="UP000076722"/>
    </source>
</evidence>
<evidence type="ECO:0000313" key="1">
    <source>
        <dbReference type="EMBL" id="KZS88982.1"/>
    </source>
</evidence>
<accession>A0A164PRW6</accession>
<reference evidence="1 2" key="1">
    <citation type="journal article" date="2016" name="Mol. Biol. Evol.">
        <title>Comparative Genomics of Early-Diverging Mushroom-Forming Fungi Provides Insights into the Origins of Lignocellulose Decay Capabilities.</title>
        <authorList>
            <person name="Nagy L.G."/>
            <person name="Riley R."/>
            <person name="Tritt A."/>
            <person name="Adam C."/>
            <person name="Daum C."/>
            <person name="Floudas D."/>
            <person name="Sun H."/>
            <person name="Yadav J.S."/>
            <person name="Pangilinan J."/>
            <person name="Larsson K.H."/>
            <person name="Matsuura K."/>
            <person name="Barry K."/>
            <person name="Labutti K."/>
            <person name="Kuo R."/>
            <person name="Ohm R.A."/>
            <person name="Bhattacharya S.S."/>
            <person name="Shirouzu T."/>
            <person name="Yoshinaga Y."/>
            <person name="Martin F.M."/>
            <person name="Grigoriev I.V."/>
            <person name="Hibbett D.S."/>
        </authorList>
    </citation>
    <scope>NUCLEOTIDE SEQUENCE [LARGE SCALE GENOMIC DNA]</scope>
    <source>
        <strain evidence="1 2">HHB9708</strain>
    </source>
</reference>
<organism evidence="1 2">
    <name type="scientific">Sistotremastrum niveocremeum HHB9708</name>
    <dbReference type="NCBI Taxonomy" id="1314777"/>
    <lineage>
        <taxon>Eukaryota</taxon>
        <taxon>Fungi</taxon>
        <taxon>Dikarya</taxon>
        <taxon>Basidiomycota</taxon>
        <taxon>Agaricomycotina</taxon>
        <taxon>Agaricomycetes</taxon>
        <taxon>Sistotremastrales</taxon>
        <taxon>Sistotremastraceae</taxon>
        <taxon>Sertulicium</taxon>
        <taxon>Sertulicium niveocremeum</taxon>
    </lineage>
</organism>
<protein>
    <submittedName>
        <fullName evidence="1">Uncharacterized protein</fullName>
    </submittedName>
</protein>
<proteinExistence type="predicted"/>
<keyword evidence="2" id="KW-1185">Reference proteome</keyword>
<dbReference type="AlphaFoldDB" id="A0A164PRW6"/>
<sequence>MVKNLRVELRNGPELFTELHAQEDEGRDEGEAIRQTFQSKMNRRPHCQDTNWRCWSRDFGHSSRGKRYAHDQWPNDMLPQTRSLFLISCRTERFKGLTPLWLGLHWTLGLKPRRGSPKFRLRRRLPVRSTFHGSASFCPLSRWRNQTFLGTMQALIEIIQYAIGFLRSCRVIGRTYLHERSGARRPD</sequence>
<dbReference type="EMBL" id="KV419431">
    <property type="protein sequence ID" value="KZS88982.1"/>
    <property type="molecule type" value="Genomic_DNA"/>
</dbReference>